<dbReference type="Proteomes" id="UP000326924">
    <property type="component" value="Unassembled WGS sequence"/>
</dbReference>
<keyword evidence="1" id="KW-0472">Membrane</keyword>
<dbReference type="AlphaFoldDB" id="A0A5J5F2A2"/>
<keyword evidence="1" id="KW-0812">Transmembrane</keyword>
<gene>
    <name evidence="2" type="ORF">FN846DRAFT_583005</name>
</gene>
<accession>A0A5J5F2A2</accession>
<comment type="caution">
    <text evidence="2">The sequence shown here is derived from an EMBL/GenBank/DDBJ whole genome shotgun (WGS) entry which is preliminary data.</text>
</comment>
<feature type="transmembrane region" description="Helical" evidence="1">
    <location>
        <begin position="29"/>
        <end position="50"/>
    </location>
</feature>
<feature type="transmembrane region" description="Helical" evidence="1">
    <location>
        <begin position="77"/>
        <end position="100"/>
    </location>
</feature>
<keyword evidence="3" id="KW-1185">Reference proteome</keyword>
<dbReference type="EMBL" id="VXIS01000052">
    <property type="protein sequence ID" value="KAA8909950.1"/>
    <property type="molecule type" value="Genomic_DNA"/>
</dbReference>
<evidence type="ECO:0000313" key="3">
    <source>
        <dbReference type="Proteomes" id="UP000326924"/>
    </source>
</evidence>
<name>A0A5J5F2A2_9PEZI</name>
<organism evidence="2 3">
    <name type="scientific">Sphaerosporella brunnea</name>
    <dbReference type="NCBI Taxonomy" id="1250544"/>
    <lineage>
        <taxon>Eukaryota</taxon>
        <taxon>Fungi</taxon>
        <taxon>Dikarya</taxon>
        <taxon>Ascomycota</taxon>
        <taxon>Pezizomycotina</taxon>
        <taxon>Pezizomycetes</taxon>
        <taxon>Pezizales</taxon>
        <taxon>Pyronemataceae</taxon>
        <taxon>Sphaerosporella</taxon>
    </lineage>
</organism>
<reference evidence="2 3" key="1">
    <citation type="submission" date="2019-09" db="EMBL/GenBank/DDBJ databases">
        <title>Draft genome of the ectomycorrhizal ascomycete Sphaerosporella brunnea.</title>
        <authorList>
            <consortium name="DOE Joint Genome Institute"/>
            <person name="Benucci G.M."/>
            <person name="Marozzi G."/>
            <person name="Antonielli L."/>
            <person name="Sanchez S."/>
            <person name="Marco P."/>
            <person name="Wang X."/>
            <person name="Falini L.B."/>
            <person name="Barry K."/>
            <person name="Haridas S."/>
            <person name="Lipzen A."/>
            <person name="Labutti K."/>
            <person name="Grigoriev I.V."/>
            <person name="Murat C."/>
            <person name="Martin F."/>
            <person name="Albertini E."/>
            <person name="Donnini D."/>
            <person name="Bonito G."/>
        </authorList>
    </citation>
    <scope>NUCLEOTIDE SEQUENCE [LARGE SCALE GENOMIC DNA]</scope>
    <source>
        <strain evidence="2 3">Sb_GMNB300</strain>
    </source>
</reference>
<keyword evidence="1" id="KW-1133">Transmembrane helix</keyword>
<proteinExistence type="predicted"/>
<evidence type="ECO:0000256" key="1">
    <source>
        <dbReference type="SAM" id="Phobius"/>
    </source>
</evidence>
<sequence length="101" mass="12198">MIVSRRRDCLFLSVPISTVCVRYHCLKRFFLPFFFFHFFSVSHVLIWRIVTVSSCRYYYLSYRTGCFLYWARGWRCLFVFVGCGIQRADGLGGFFLAYYYQ</sequence>
<dbReference type="InParanoid" id="A0A5J5F2A2"/>
<evidence type="ECO:0000313" key="2">
    <source>
        <dbReference type="EMBL" id="KAA8909950.1"/>
    </source>
</evidence>
<protein>
    <submittedName>
        <fullName evidence="2">Uncharacterized protein</fullName>
    </submittedName>
</protein>